<dbReference type="EMBL" id="CAJFCV020000005">
    <property type="protein sequence ID" value="CAG9122554.1"/>
    <property type="molecule type" value="Genomic_DNA"/>
</dbReference>
<accession>A0A1I7RT78</accession>
<dbReference type="AlphaFoldDB" id="A0A1I7RT78"/>
<feature type="signal peptide" evidence="1">
    <location>
        <begin position="1"/>
        <end position="18"/>
    </location>
</feature>
<sequence>MKSKFLFLLLLFHPQIIAGDFGSASVDDTIYATKHDDQIALEEFFDNNHLYLARPDISTQLFIELNVQGTHEKNVTNKIFYKTAAKNLRKANPMVNIIKLSGGYNVCFKDGTLKRSAKSTRSFEKPCIT</sequence>
<keyword evidence="1" id="KW-0732">Signal</keyword>
<dbReference type="Proteomes" id="UP000659654">
    <property type="component" value="Unassembled WGS sequence"/>
</dbReference>
<feature type="chain" id="PRO_5036308648" evidence="1">
    <location>
        <begin position="19"/>
        <end position="129"/>
    </location>
</feature>
<evidence type="ECO:0000313" key="4">
    <source>
        <dbReference type="Proteomes" id="UP000659654"/>
    </source>
</evidence>
<protein>
    <submittedName>
        <fullName evidence="2">(pine wood nematode) hypothetical protein</fullName>
    </submittedName>
</protein>
<dbReference type="EMBL" id="CAJFDI010000005">
    <property type="protein sequence ID" value="CAD5231416.1"/>
    <property type="molecule type" value="Genomic_DNA"/>
</dbReference>
<evidence type="ECO:0000313" key="2">
    <source>
        <dbReference type="EMBL" id="CAD5231416.1"/>
    </source>
</evidence>
<proteinExistence type="predicted"/>
<evidence type="ECO:0000313" key="5">
    <source>
        <dbReference type="WBParaSite" id="BXY_0393200.1"/>
    </source>
</evidence>
<reference evidence="5" key="1">
    <citation type="submission" date="2016-11" db="UniProtKB">
        <authorList>
            <consortium name="WormBaseParasite"/>
        </authorList>
    </citation>
    <scope>IDENTIFICATION</scope>
</reference>
<organism evidence="3 5">
    <name type="scientific">Bursaphelenchus xylophilus</name>
    <name type="common">Pinewood nematode worm</name>
    <name type="synonym">Aphelenchoides xylophilus</name>
    <dbReference type="NCBI Taxonomy" id="6326"/>
    <lineage>
        <taxon>Eukaryota</taxon>
        <taxon>Metazoa</taxon>
        <taxon>Ecdysozoa</taxon>
        <taxon>Nematoda</taxon>
        <taxon>Chromadorea</taxon>
        <taxon>Rhabditida</taxon>
        <taxon>Tylenchina</taxon>
        <taxon>Tylenchomorpha</taxon>
        <taxon>Aphelenchoidea</taxon>
        <taxon>Aphelenchoididae</taxon>
        <taxon>Bursaphelenchus</taxon>
    </lineage>
</organism>
<keyword evidence="4" id="KW-1185">Reference proteome</keyword>
<evidence type="ECO:0000313" key="3">
    <source>
        <dbReference type="Proteomes" id="UP000095284"/>
    </source>
</evidence>
<reference evidence="2" key="2">
    <citation type="submission" date="2020-09" db="EMBL/GenBank/DDBJ databases">
        <authorList>
            <person name="Kikuchi T."/>
        </authorList>
    </citation>
    <scope>NUCLEOTIDE SEQUENCE</scope>
    <source>
        <strain evidence="2">Ka4C1</strain>
    </source>
</reference>
<dbReference type="WBParaSite" id="BXY_0393200.1">
    <property type="protein sequence ID" value="BXY_0393200.1"/>
    <property type="gene ID" value="BXY_0393200"/>
</dbReference>
<evidence type="ECO:0000256" key="1">
    <source>
        <dbReference type="SAM" id="SignalP"/>
    </source>
</evidence>
<dbReference type="Proteomes" id="UP000582659">
    <property type="component" value="Unassembled WGS sequence"/>
</dbReference>
<name>A0A1I7RT78_BURXY</name>
<gene>
    <name evidence="2" type="ORF">BXYJ_LOCUS11512</name>
</gene>
<dbReference type="OrthoDB" id="10455891at2759"/>
<dbReference type="Proteomes" id="UP000095284">
    <property type="component" value="Unplaced"/>
</dbReference>